<keyword evidence="2" id="KW-1185">Reference proteome</keyword>
<dbReference type="Proteomes" id="UP000265520">
    <property type="component" value="Unassembled WGS sequence"/>
</dbReference>
<protein>
    <submittedName>
        <fullName evidence="1">Uncharacterized protein</fullName>
    </submittedName>
</protein>
<organism evidence="1 2">
    <name type="scientific">Trifolium medium</name>
    <dbReference type="NCBI Taxonomy" id="97028"/>
    <lineage>
        <taxon>Eukaryota</taxon>
        <taxon>Viridiplantae</taxon>
        <taxon>Streptophyta</taxon>
        <taxon>Embryophyta</taxon>
        <taxon>Tracheophyta</taxon>
        <taxon>Spermatophyta</taxon>
        <taxon>Magnoliopsida</taxon>
        <taxon>eudicotyledons</taxon>
        <taxon>Gunneridae</taxon>
        <taxon>Pentapetalae</taxon>
        <taxon>rosids</taxon>
        <taxon>fabids</taxon>
        <taxon>Fabales</taxon>
        <taxon>Fabaceae</taxon>
        <taxon>Papilionoideae</taxon>
        <taxon>50 kb inversion clade</taxon>
        <taxon>NPAAA clade</taxon>
        <taxon>Hologalegina</taxon>
        <taxon>IRL clade</taxon>
        <taxon>Trifolieae</taxon>
        <taxon>Trifolium</taxon>
    </lineage>
</organism>
<reference evidence="1 2" key="1">
    <citation type="journal article" date="2018" name="Front. Plant Sci.">
        <title>Red Clover (Trifolium pratense) and Zigzag Clover (T. medium) - A Picture of Genomic Similarities and Differences.</title>
        <authorList>
            <person name="Dluhosova J."/>
            <person name="Istvanek J."/>
            <person name="Nedelnik J."/>
            <person name="Repkova J."/>
        </authorList>
    </citation>
    <scope>NUCLEOTIDE SEQUENCE [LARGE SCALE GENOMIC DNA]</scope>
    <source>
        <strain evidence="2">cv. 10/8</strain>
        <tissue evidence="1">Leaf</tissue>
    </source>
</reference>
<evidence type="ECO:0000313" key="1">
    <source>
        <dbReference type="EMBL" id="MCH94788.1"/>
    </source>
</evidence>
<accession>A0A392N718</accession>
<dbReference type="AlphaFoldDB" id="A0A392N718"/>
<evidence type="ECO:0000313" key="2">
    <source>
        <dbReference type="Proteomes" id="UP000265520"/>
    </source>
</evidence>
<proteinExistence type="predicted"/>
<name>A0A392N718_9FABA</name>
<sequence>MASRSLRRASPLAAVLSPNRRRGFTVSPLAVTGLLCAAISLF</sequence>
<dbReference type="EMBL" id="LXQA010028150">
    <property type="protein sequence ID" value="MCH94788.1"/>
    <property type="molecule type" value="Genomic_DNA"/>
</dbReference>
<comment type="caution">
    <text evidence="1">The sequence shown here is derived from an EMBL/GenBank/DDBJ whole genome shotgun (WGS) entry which is preliminary data.</text>
</comment>